<sequence>MSQCKGAITGSAPPGAMPLPFKKGSAQRTRTSKCLTLTSQPIKTELMDTFNTGATGTPPPSETLKASSREVVRKRQADRVHAESLARKEERRVDRARNGTEKSYPRHVKNYIDWWEMDQTRQREEWDRQQLAIIQAKKTAHQEDNLPESDMDLRPEPFIYESPHPITAIKACLFLNYELKRNKRTAGGKKAIPNTTVGVSSIKQTINSLESYRLEHSQDPEYLADPESQIKLRNNVYIQNIEKSAQLSEAKRQEESQEMKSKGIVSATFSTDHLVLMSKDYLLNPQGNKRINIVVPLRNRTMLLFSTSMAFRGDNTRRIKLSDLNVEEVPMPGIDLDCRIKVFNYVTM</sequence>
<feature type="region of interest" description="Disordered" evidence="1">
    <location>
        <begin position="74"/>
        <end position="98"/>
    </location>
</feature>
<name>A0A409YU85_9AGAR</name>
<feature type="region of interest" description="Disordered" evidence="1">
    <location>
        <begin position="1"/>
        <end position="28"/>
    </location>
</feature>
<protein>
    <submittedName>
        <fullName evidence="2">Uncharacterized protein</fullName>
    </submittedName>
</protein>
<evidence type="ECO:0000313" key="2">
    <source>
        <dbReference type="EMBL" id="PPR06585.1"/>
    </source>
</evidence>
<dbReference type="OrthoDB" id="3065555at2759"/>
<dbReference type="AlphaFoldDB" id="A0A409YU85"/>
<gene>
    <name evidence="2" type="ORF">CVT24_001766</name>
</gene>
<keyword evidence="3" id="KW-1185">Reference proteome</keyword>
<dbReference type="Proteomes" id="UP000284842">
    <property type="component" value="Unassembled WGS sequence"/>
</dbReference>
<evidence type="ECO:0000313" key="3">
    <source>
        <dbReference type="Proteomes" id="UP000284842"/>
    </source>
</evidence>
<dbReference type="STRING" id="181874.A0A409YU85"/>
<organism evidence="2 3">
    <name type="scientific">Panaeolus cyanescens</name>
    <dbReference type="NCBI Taxonomy" id="181874"/>
    <lineage>
        <taxon>Eukaryota</taxon>
        <taxon>Fungi</taxon>
        <taxon>Dikarya</taxon>
        <taxon>Basidiomycota</taxon>
        <taxon>Agaricomycotina</taxon>
        <taxon>Agaricomycetes</taxon>
        <taxon>Agaricomycetidae</taxon>
        <taxon>Agaricales</taxon>
        <taxon>Agaricineae</taxon>
        <taxon>Galeropsidaceae</taxon>
        <taxon>Panaeolus</taxon>
    </lineage>
</organism>
<accession>A0A409YU85</accession>
<proteinExistence type="predicted"/>
<dbReference type="EMBL" id="NHTK01000607">
    <property type="protein sequence ID" value="PPR06585.1"/>
    <property type="molecule type" value="Genomic_DNA"/>
</dbReference>
<dbReference type="InParanoid" id="A0A409YU85"/>
<reference evidence="2 3" key="1">
    <citation type="journal article" date="2018" name="Evol. Lett.">
        <title>Horizontal gene cluster transfer increased hallucinogenic mushroom diversity.</title>
        <authorList>
            <person name="Reynolds H.T."/>
            <person name="Vijayakumar V."/>
            <person name="Gluck-Thaler E."/>
            <person name="Korotkin H.B."/>
            <person name="Matheny P.B."/>
            <person name="Slot J.C."/>
        </authorList>
    </citation>
    <scope>NUCLEOTIDE SEQUENCE [LARGE SCALE GENOMIC DNA]</scope>
    <source>
        <strain evidence="2 3">2629</strain>
    </source>
</reference>
<comment type="caution">
    <text evidence="2">The sequence shown here is derived from an EMBL/GenBank/DDBJ whole genome shotgun (WGS) entry which is preliminary data.</text>
</comment>
<evidence type="ECO:0000256" key="1">
    <source>
        <dbReference type="SAM" id="MobiDB-lite"/>
    </source>
</evidence>